<gene>
    <name evidence="2" type="ORF">BU23DRAFT_562950</name>
</gene>
<dbReference type="SUPFAM" id="SSF53850">
    <property type="entry name" value="Periplasmic binding protein-like II"/>
    <property type="match status" value="1"/>
</dbReference>
<dbReference type="PANTHER" id="PTHR30024:SF42">
    <property type="entry name" value="ALIPHATIC SULFONATES-BINDING PROTEIN-RELATED"/>
    <property type="match status" value="1"/>
</dbReference>
<reference evidence="2" key="1">
    <citation type="journal article" date="2020" name="Stud. Mycol.">
        <title>101 Dothideomycetes genomes: a test case for predicting lifestyles and emergence of pathogens.</title>
        <authorList>
            <person name="Haridas S."/>
            <person name="Albert R."/>
            <person name="Binder M."/>
            <person name="Bloem J."/>
            <person name="Labutti K."/>
            <person name="Salamov A."/>
            <person name="Andreopoulos B."/>
            <person name="Baker S."/>
            <person name="Barry K."/>
            <person name="Bills G."/>
            <person name="Bluhm B."/>
            <person name="Cannon C."/>
            <person name="Castanera R."/>
            <person name="Culley D."/>
            <person name="Daum C."/>
            <person name="Ezra D."/>
            <person name="Gonzalez J."/>
            <person name="Henrissat B."/>
            <person name="Kuo A."/>
            <person name="Liang C."/>
            <person name="Lipzen A."/>
            <person name="Lutzoni F."/>
            <person name="Magnuson J."/>
            <person name="Mondo S."/>
            <person name="Nolan M."/>
            <person name="Ohm R."/>
            <person name="Pangilinan J."/>
            <person name="Park H.-J."/>
            <person name="Ramirez L."/>
            <person name="Alfaro M."/>
            <person name="Sun H."/>
            <person name="Tritt A."/>
            <person name="Yoshinaga Y."/>
            <person name="Zwiers L.-H."/>
            <person name="Turgeon B."/>
            <person name="Goodwin S."/>
            <person name="Spatafora J."/>
            <person name="Crous P."/>
            <person name="Grigoriev I."/>
        </authorList>
    </citation>
    <scope>NUCLEOTIDE SEQUENCE</scope>
    <source>
        <strain evidence="2">CBS 107.79</strain>
    </source>
</reference>
<feature type="region of interest" description="Disordered" evidence="1">
    <location>
        <begin position="110"/>
        <end position="130"/>
    </location>
</feature>
<evidence type="ECO:0000313" key="2">
    <source>
        <dbReference type="EMBL" id="KAF1979535.1"/>
    </source>
</evidence>
<dbReference type="EMBL" id="ML976657">
    <property type="protein sequence ID" value="KAF1979535.1"/>
    <property type="molecule type" value="Genomic_DNA"/>
</dbReference>
<feature type="region of interest" description="Disordered" evidence="1">
    <location>
        <begin position="1"/>
        <end position="28"/>
    </location>
</feature>
<dbReference type="Proteomes" id="UP000800036">
    <property type="component" value="Unassembled WGS sequence"/>
</dbReference>
<keyword evidence="3" id="KW-1185">Reference proteome</keyword>
<proteinExistence type="predicted"/>
<organism evidence="2 3">
    <name type="scientific">Bimuria novae-zelandiae CBS 107.79</name>
    <dbReference type="NCBI Taxonomy" id="1447943"/>
    <lineage>
        <taxon>Eukaryota</taxon>
        <taxon>Fungi</taxon>
        <taxon>Dikarya</taxon>
        <taxon>Ascomycota</taxon>
        <taxon>Pezizomycotina</taxon>
        <taxon>Dothideomycetes</taxon>
        <taxon>Pleosporomycetidae</taxon>
        <taxon>Pleosporales</taxon>
        <taxon>Massarineae</taxon>
        <taxon>Didymosphaeriaceae</taxon>
        <taxon>Bimuria</taxon>
    </lineage>
</organism>
<dbReference type="Gene3D" id="3.40.190.10">
    <property type="entry name" value="Periplasmic binding protein-like II"/>
    <property type="match status" value="1"/>
</dbReference>
<accession>A0A6A5VRJ4</accession>
<dbReference type="PANTHER" id="PTHR30024">
    <property type="entry name" value="ALIPHATIC SULFONATES-BINDING PROTEIN-RELATED"/>
    <property type="match status" value="1"/>
</dbReference>
<dbReference type="AlphaFoldDB" id="A0A6A5VRJ4"/>
<evidence type="ECO:0000256" key="1">
    <source>
        <dbReference type="SAM" id="MobiDB-lite"/>
    </source>
</evidence>
<dbReference type="OrthoDB" id="5194099at2759"/>
<evidence type="ECO:0000313" key="3">
    <source>
        <dbReference type="Proteomes" id="UP000800036"/>
    </source>
</evidence>
<name>A0A6A5VRJ4_9PLEO</name>
<evidence type="ECO:0008006" key="4">
    <source>
        <dbReference type="Google" id="ProtNLM"/>
    </source>
</evidence>
<feature type="compositionally biased region" description="Low complexity" evidence="1">
    <location>
        <begin position="7"/>
        <end position="18"/>
    </location>
</feature>
<sequence>MRKPSRSQHPSSGSSTRPSPTPSKNFYNGSSTATLFSGGVANLASDSSFDLAANAETQGLKQYGNHKNIRLIYIITEVSYRLVARADAGIAQLSDRTAALSISSPHLSFSHNHSFPPDRQKPTPNAVPVRGKKKIGTISGTSAAVFIQRLLATAGISPDAYTTVSANVCMATPCAANTFPSLLAANIIDAFGVWEPSVELGIRAVGQDGVVVFQNGSLYREVYSLYTTTEKLADAQKRADIVAFVRALNQTRDVFTNPTPALYSFVADAIGMDEEVVKAVWSEHK</sequence>
<protein>
    <recommendedName>
        <fullName evidence="4">SsuA/THI5-like domain-containing protein</fullName>
    </recommendedName>
</protein>